<organism evidence="4 5">
    <name type="scientific">Thiohalocapsa halophila</name>
    <dbReference type="NCBI Taxonomy" id="69359"/>
    <lineage>
        <taxon>Bacteria</taxon>
        <taxon>Pseudomonadati</taxon>
        <taxon>Pseudomonadota</taxon>
        <taxon>Gammaproteobacteria</taxon>
        <taxon>Chromatiales</taxon>
        <taxon>Chromatiaceae</taxon>
        <taxon>Thiohalocapsa</taxon>
    </lineage>
</organism>
<feature type="compositionally biased region" description="Polar residues" evidence="3">
    <location>
        <begin position="168"/>
        <end position="182"/>
    </location>
</feature>
<accession>A0ABS1CLN0</accession>
<dbReference type="InterPro" id="IPR006660">
    <property type="entry name" value="Arsenate_reductase-like"/>
</dbReference>
<comment type="similarity">
    <text evidence="1 2">Belongs to the ArsC family.</text>
</comment>
<dbReference type="InterPro" id="IPR036249">
    <property type="entry name" value="Thioredoxin-like_sf"/>
</dbReference>
<sequence length="182" mass="19023">MSAIVFYEKPGCIGNARQKQLLVSLGHRLEVRDLLRTAWDADDLASYFDGMPVREWLNPSAPRVRDGLIDLDALDADAALALLVVEPLLIRRPLIDSPFGGCAGFVPGPVLAALGVPDAARALDSCARGTQAPQSLEPSCDARAAACRSDTGRRPTDADAQGTAGRSPGQNSQATAAGSAES</sequence>
<dbReference type="EMBL" id="NRRV01000058">
    <property type="protein sequence ID" value="MBK1632800.1"/>
    <property type="molecule type" value="Genomic_DNA"/>
</dbReference>
<proteinExistence type="inferred from homology"/>
<evidence type="ECO:0000256" key="2">
    <source>
        <dbReference type="PROSITE-ProRule" id="PRU01282"/>
    </source>
</evidence>
<dbReference type="Proteomes" id="UP000748752">
    <property type="component" value="Unassembled WGS sequence"/>
</dbReference>
<dbReference type="Gene3D" id="3.40.30.10">
    <property type="entry name" value="Glutaredoxin"/>
    <property type="match status" value="1"/>
</dbReference>
<dbReference type="RefSeq" id="WP_322789185.1">
    <property type="nucleotide sequence ID" value="NZ_NRRV01000058.1"/>
</dbReference>
<keyword evidence="5" id="KW-1185">Reference proteome</keyword>
<protein>
    <recommendedName>
        <fullName evidence="6">Nitrogenase-associated protein</fullName>
    </recommendedName>
</protein>
<dbReference type="PROSITE" id="PS51353">
    <property type="entry name" value="ARSC"/>
    <property type="match status" value="1"/>
</dbReference>
<evidence type="ECO:0000313" key="4">
    <source>
        <dbReference type="EMBL" id="MBK1632800.1"/>
    </source>
</evidence>
<dbReference type="SUPFAM" id="SSF52833">
    <property type="entry name" value="Thioredoxin-like"/>
    <property type="match status" value="1"/>
</dbReference>
<name>A0ABS1CLN0_9GAMM</name>
<evidence type="ECO:0008006" key="6">
    <source>
        <dbReference type="Google" id="ProtNLM"/>
    </source>
</evidence>
<dbReference type="NCBIfam" id="TIGR01616">
    <property type="entry name" value="nitro_assoc"/>
    <property type="match status" value="1"/>
</dbReference>
<feature type="region of interest" description="Disordered" evidence="3">
    <location>
        <begin position="146"/>
        <end position="182"/>
    </location>
</feature>
<evidence type="ECO:0000313" key="5">
    <source>
        <dbReference type="Proteomes" id="UP000748752"/>
    </source>
</evidence>
<comment type="caution">
    <text evidence="4">The sequence shown here is derived from an EMBL/GenBank/DDBJ whole genome shotgun (WGS) entry which is preliminary data.</text>
</comment>
<dbReference type="InterPro" id="IPR006503">
    <property type="entry name" value="Nase-assoc"/>
</dbReference>
<gene>
    <name evidence="4" type="ORF">CKO31_19020</name>
</gene>
<reference evidence="4 5" key="1">
    <citation type="journal article" date="2020" name="Microorganisms">
        <title>Osmotic Adaptation and Compatible Solute Biosynthesis of Phototrophic Bacteria as Revealed from Genome Analyses.</title>
        <authorList>
            <person name="Imhoff J.F."/>
            <person name="Rahn T."/>
            <person name="Kunzel S."/>
            <person name="Keller A."/>
            <person name="Neulinger S.C."/>
        </authorList>
    </citation>
    <scope>NUCLEOTIDE SEQUENCE [LARGE SCALE GENOMIC DNA]</scope>
    <source>
        <strain evidence="4 5">DSM 6210</strain>
    </source>
</reference>
<evidence type="ECO:0000256" key="3">
    <source>
        <dbReference type="SAM" id="MobiDB-lite"/>
    </source>
</evidence>
<evidence type="ECO:0000256" key="1">
    <source>
        <dbReference type="ARBA" id="ARBA00007198"/>
    </source>
</evidence>